<dbReference type="EMBL" id="JAZHXI010000024">
    <property type="protein sequence ID" value="KAL2060067.1"/>
    <property type="molecule type" value="Genomic_DNA"/>
</dbReference>
<comment type="caution">
    <text evidence="1">The sequence shown here is derived from an EMBL/GenBank/DDBJ whole genome shotgun (WGS) entry which is preliminary data.</text>
</comment>
<dbReference type="Proteomes" id="UP001595075">
    <property type="component" value="Unassembled WGS sequence"/>
</dbReference>
<proteinExistence type="predicted"/>
<evidence type="ECO:0000313" key="2">
    <source>
        <dbReference type="Proteomes" id="UP001595075"/>
    </source>
</evidence>
<organism evidence="1 2">
    <name type="scientific">Oculimacula yallundae</name>
    <dbReference type="NCBI Taxonomy" id="86028"/>
    <lineage>
        <taxon>Eukaryota</taxon>
        <taxon>Fungi</taxon>
        <taxon>Dikarya</taxon>
        <taxon>Ascomycota</taxon>
        <taxon>Pezizomycotina</taxon>
        <taxon>Leotiomycetes</taxon>
        <taxon>Helotiales</taxon>
        <taxon>Ploettnerulaceae</taxon>
        <taxon>Oculimacula</taxon>
    </lineage>
</organism>
<keyword evidence="2" id="KW-1185">Reference proteome</keyword>
<name>A0ABR4BQT6_9HELO</name>
<evidence type="ECO:0000313" key="1">
    <source>
        <dbReference type="EMBL" id="KAL2060067.1"/>
    </source>
</evidence>
<gene>
    <name evidence="1" type="ORF">VTL71DRAFT_9889</name>
</gene>
<reference evidence="1 2" key="1">
    <citation type="journal article" date="2024" name="Commun. Biol.">
        <title>Comparative genomic analysis of thermophilic fungi reveals convergent evolutionary adaptations and gene losses.</title>
        <authorList>
            <person name="Steindorff A.S."/>
            <person name="Aguilar-Pontes M.V."/>
            <person name="Robinson A.J."/>
            <person name="Andreopoulos B."/>
            <person name="LaButti K."/>
            <person name="Kuo A."/>
            <person name="Mondo S."/>
            <person name="Riley R."/>
            <person name="Otillar R."/>
            <person name="Haridas S."/>
            <person name="Lipzen A."/>
            <person name="Grimwood J."/>
            <person name="Schmutz J."/>
            <person name="Clum A."/>
            <person name="Reid I.D."/>
            <person name="Moisan M.C."/>
            <person name="Butler G."/>
            <person name="Nguyen T.T.M."/>
            <person name="Dewar K."/>
            <person name="Conant G."/>
            <person name="Drula E."/>
            <person name="Henrissat B."/>
            <person name="Hansel C."/>
            <person name="Singer S."/>
            <person name="Hutchinson M.I."/>
            <person name="de Vries R.P."/>
            <person name="Natvig D.O."/>
            <person name="Powell A.J."/>
            <person name="Tsang A."/>
            <person name="Grigoriev I.V."/>
        </authorList>
    </citation>
    <scope>NUCLEOTIDE SEQUENCE [LARGE SCALE GENOMIC DNA]</scope>
    <source>
        <strain evidence="1 2">CBS 494.80</strain>
    </source>
</reference>
<sequence>MLIRTLHIRTSNLKSLSSVCFIASSFNPTFIIHKEYFQSPLDLLPVLTQSFEYRAQHTNILTKQLPGTIRLSLLELVRYTEPLIIDRYI</sequence>
<accession>A0ABR4BQT6</accession>
<protein>
    <submittedName>
        <fullName evidence="1">Uncharacterized protein</fullName>
    </submittedName>
</protein>